<protein>
    <recommendedName>
        <fullName evidence="4">Guanylate cyclase domain-containing protein</fullName>
    </recommendedName>
</protein>
<dbReference type="EMBL" id="CP099837">
    <property type="protein sequence ID" value="USY22497.1"/>
    <property type="molecule type" value="Genomic_DNA"/>
</dbReference>
<accession>A0ABY5DH66</accession>
<name>A0ABY5DH66_9ACTN</name>
<feature type="compositionally biased region" description="Low complexity" evidence="1">
    <location>
        <begin position="243"/>
        <end position="262"/>
    </location>
</feature>
<sequence>MELDLTKLGQSELLPPYYALLAVDMENFSATRARHQEAIGALIPEVLETALTDSGMKQIWDEKRFARHGGDGYVFGTAPENLPFLISPFLGKLQERLAENHPRLAALDRTLRMRLRVSIDIGPLPFHGDGDPRNAMGTTMIDIHRRLDSDQVREALKLSDPDTTLVAAIISQRVYKDAVVSGYASIGQAQWQKVNATVDAKGYEAESYLYLPVHSWKPGEDEEGDGTGRTEGTGGGSGGGGPADPSGKPTPSGPGSTFSVGTNNGDMAQVETVHGDLNFGGGRR</sequence>
<dbReference type="RefSeq" id="WP_254421269.1">
    <property type="nucleotide sequence ID" value="NZ_BAAAJB010000067.1"/>
</dbReference>
<gene>
    <name evidence="2" type="ORF">NE857_13310</name>
</gene>
<evidence type="ECO:0008006" key="4">
    <source>
        <dbReference type="Google" id="ProtNLM"/>
    </source>
</evidence>
<proteinExistence type="predicted"/>
<evidence type="ECO:0000313" key="2">
    <source>
        <dbReference type="EMBL" id="USY22497.1"/>
    </source>
</evidence>
<feature type="compositionally biased region" description="Gly residues" evidence="1">
    <location>
        <begin position="227"/>
        <end position="242"/>
    </location>
</feature>
<feature type="region of interest" description="Disordered" evidence="1">
    <location>
        <begin position="214"/>
        <end position="284"/>
    </location>
</feature>
<evidence type="ECO:0000256" key="1">
    <source>
        <dbReference type="SAM" id="MobiDB-lite"/>
    </source>
</evidence>
<evidence type="ECO:0000313" key="3">
    <source>
        <dbReference type="Proteomes" id="UP001055940"/>
    </source>
</evidence>
<organism evidence="2 3">
    <name type="scientific">Nocardiopsis exhalans</name>
    <dbReference type="NCBI Taxonomy" id="163604"/>
    <lineage>
        <taxon>Bacteria</taxon>
        <taxon>Bacillati</taxon>
        <taxon>Actinomycetota</taxon>
        <taxon>Actinomycetes</taxon>
        <taxon>Streptosporangiales</taxon>
        <taxon>Nocardiopsidaceae</taxon>
        <taxon>Nocardiopsis</taxon>
    </lineage>
</organism>
<dbReference type="Proteomes" id="UP001055940">
    <property type="component" value="Chromosome"/>
</dbReference>
<keyword evidence="3" id="KW-1185">Reference proteome</keyword>
<reference evidence="2" key="1">
    <citation type="submission" date="2022-06" db="EMBL/GenBank/DDBJ databases">
        <authorList>
            <person name="Ping M."/>
        </authorList>
    </citation>
    <scope>NUCLEOTIDE SEQUENCE</scope>
    <source>
        <strain evidence="2">JCM11759T</strain>
    </source>
</reference>